<dbReference type="Proteomes" id="UP000682877">
    <property type="component" value="Chromosome 3"/>
</dbReference>
<dbReference type="CDD" id="cd22009">
    <property type="entry name" value="HMG-box_AtHMGB9-like"/>
    <property type="match status" value="1"/>
</dbReference>
<dbReference type="SUPFAM" id="SSF46774">
    <property type="entry name" value="ARID-like"/>
    <property type="match status" value="1"/>
</dbReference>
<dbReference type="CDD" id="cd16872">
    <property type="entry name" value="ARID_HMGB9-like"/>
    <property type="match status" value="1"/>
</dbReference>
<reference evidence="11" key="1">
    <citation type="submission" date="2021-01" db="EMBL/GenBank/DDBJ databases">
        <authorList>
            <person name="Bezrukov I."/>
        </authorList>
    </citation>
    <scope>NUCLEOTIDE SEQUENCE</scope>
</reference>
<feature type="compositionally biased region" description="Basic and acidic residues" evidence="8">
    <location>
        <begin position="252"/>
        <end position="272"/>
    </location>
</feature>
<dbReference type="InterPro" id="IPR001606">
    <property type="entry name" value="ARID_dom"/>
</dbReference>
<dbReference type="PANTHER" id="PTHR46691:SF6">
    <property type="entry name" value="HIGH MOBILITY GROUP B PROTEIN 10-RELATED"/>
    <property type="match status" value="1"/>
</dbReference>
<accession>A0A8S1ZUI5</accession>
<dbReference type="SMART" id="SM01014">
    <property type="entry name" value="ARID"/>
    <property type="match status" value="1"/>
</dbReference>
<sequence>MNESVPESVEDNGNSVPANGLLVLLDNDHEEGGVGSPQRSNSVESPGGSVHSTRKGFGLKKWRRIKRDGPVRDEAAPVDDGSKFLKRGLAGLVNPPSKHVDFSSVEARQSSEGSVGSVNMVHHPGVANEFNPDIGCMFAVGQAFEKSEEHSGNTIGAKNVVGGKIVSGSQEKLWSDTIKKASEEWGNSEKENPCSSLDSDLRSSDFVFSSGSVSVTNHGEKDERLTMNYIGGFSNEGQVQEEVQTYSRSKNGYKEDDGDESKKNNNHWADKDPLADSIRSFAALQEALWKEVQSFQELGKESILLHSNTDELSADQPSQENCREDNSTSSGSKALILKEKVKHLEHKLEEARTALEAKEVRIQELENSKIESELEGIFQRKIETEIEHLMLTRSLSSLQVLQEPKKLHSLTEDPGSNRGDIFGKTYNKRCDDSSAPAKYDDLVRNSALFWDKLRAVLGLTSQTLKVPTVGGNTLDLHRLFIEVTSRGGIERVVKDRKWKEVIGAFSFPTTITSASFVLRKYYLKFLFQLEHVYYLEKPVSSIQSTDEAMKSLANESPNPEEGIDEPQVGYEVQGFIDGKFDNGYLVTMKLGSQELKGVIYHIPQTPSQSQQTMETASAVVPSSQRRHRKKSKLAVVDTQKPKCHRSGYNFFFAEQYARLKPEYHGQERSITKKIGHMWSNLTESEKQVYQDKGVKDVERYRIEMLEYKSSHESGAAASTVAQ</sequence>
<feature type="DNA-binding region" description="HMG box" evidence="6">
    <location>
        <begin position="641"/>
        <end position="708"/>
    </location>
</feature>
<evidence type="ECO:0000259" key="10">
    <source>
        <dbReference type="PROSITE" id="PS51011"/>
    </source>
</evidence>
<dbReference type="Pfam" id="PF00505">
    <property type="entry name" value="HMG_box"/>
    <property type="match status" value="1"/>
</dbReference>
<dbReference type="InterPro" id="IPR036431">
    <property type="entry name" value="ARID_dom_sf"/>
</dbReference>
<feature type="region of interest" description="Disordered" evidence="8">
    <location>
        <begin position="1"/>
        <end position="61"/>
    </location>
</feature>
<keyword evidence="3" id="KW-0804">Transcription</keyword>
<evidence type="ECO:0000256" key="1">
    <source>
        <dbReference type="ARBA" id="ARBA00023015"/>
    </source>
</evidence>
<feature type="region of interest" description="Disordered" evidence="8">
    <location>
        <begin position="250"/>
        <end position="272"/>
    </location>
</feature>
<feature type="region of interest" description="Disordered" evidence="8">
    <location>
        <begin position="310"/>
        <end position="333"/>
    </location>
</feature>
<evidence type="ECO:0000259" key="9">
    <source>
        <dbReference type="PROSITE" id="PS50118"/>
    </source>
</evidence>
<dbReference type="Gene3D" id="1.10.150.60">
    <property type="entry name" value="ARID DNA-binding domain"/>
    <property type="match status" value="1"/>
</dbReference>
<dbReference type="Gene3D" id="1.10.30.10">
    <property type="entry name" value="High mobility group box domain"/>
    <property type="match status" value="1"/>
</dbReference>
<dbReference type="FunFam" id="1.10.150.60:FF:000022">
    <property type="entry name" value="High mobility group B protein 15"/>
    <property type="match status" value="1"/>
</dbReference>
<evidence type="ECO:0000256" key="2">
    <source>
        <dbReference type="ARBA" id="ARBA00023125"/>
    </source>
</evidence>
<feature type="coiled-coil region" evidence="7">
    <location>
        <begin position="334"/>
        <end position="375"/>
    </location>
</feature>
<evidence type="ECO:0000256" key="6">
    <source>
        <dbReference type="PROSITE-ProRule" id="PRU00267"/>
    </source>
</evidence>
<dbReference type="InterPro" id="IPR009071">
    <property type="entry name" value="HMG_box_dom"/>
</dbReference>
<dbReference type="InterPro" id="IPR036910">
    <property type="entry name" value="HMG_box_dom_sf"/>
</dbReference>
<dbReference type="Pfam" id="PF01388">
    <property type="entry name" value="ARID"/>
    <property type="match status" value="1"/>
</dbReference>
<dbReference type="InterPro" id="IPR045303">
    <property type="entry name" value="ARID_HMGB9-like"/>
</dbReference>
<evidence type="ECO:0000256" key="7">
    <source>
        <dbReference type="SAM" id="Coils"/>
    </source>
</evidence>
<feature type="compositionally biased region" description="Basic residues" evidence="8">
    <location>
        <begin position="52"/>
        <end position="61"/>
    </location>
</feature>
<proteinExistence type="predicted"/>
<dbReference type="EMBL" id="LR999453">
    <property type="protein sequence ID" value="CAE5967107.1"/>
    <property type="molecule type" value="Genomic_DNA"/>
</dbReference>
<dbReference type="SUPFAM" id="SSF47095">
    <property type="entry name" value="HMG-box"/>
    <property type="match status" value="1"/>
</dbReference>
<protein>
    <submittedName>
        <fullName evidence="11">Uncharacterized protein</fullName>
    </submittedName>
</protein>
<evidence type="ECO:0000256" key="5">
    <source>
        <dbReference type="ARBA" id="ARBA00054600"/>
    </source>
</evidence>
<dbReference type="GO" id="GO:0003677">
    <property type="term" value="F:DNA binding"/>
    <property type="evidence" value="ECO:0007669"/>
    <property type="project" value="UniProtKB-UniRule"/>
</dbReference>
<comment type="function">
    <text evidence="5">Binds preferentially DNA with A/T-rich content.</text>
</comment>
<keyword evidence="7" id="KW-0175">Coiled coil</keyword>
<name>A0A8S1ZUI5_ARAAE</name>
<feature type="compositionally biased region" description="Polar residues" evidence="8">
    <location>
        <begin position="1"/>
        <end position="17"/>
    </location>
</feature>
<dbReference type="FunFam" id="1.10.30.10:FF:000055">
    <property type="entry name" value="High mobility group B protein 15"/>
    <property type="match status" value="1"/>
</dbReference>
<organism evidence="11 12">
    <name type="scientific">Arabidopsis arenosa</name>
    <name type="common">Sand rock-cress</name>
    <name type="synonym">Cardaminopsis arenosa</name>
    <dbReference type="NCBI Taxonomy" id="38785"/>
    <lineage>
        <taxon>Eukaryota</taxon>
        <taxon>Viridiplantae</taxon>
        <taxon>Streptophyta</taxon>
        <taxon>Embryophyta</taxon>
        <taxon>Tracheophyta</taxon>
        <taxon>Spermatophyta</taxon>
        <taxon>Magnoliopsida</taxon>
        <taxon>eudicotyledons</taxon>
        <taxon>Gunneridae</taxon>
        <taxon>Pentapetalae</taxon>
        <taxon>rosids</taxon>
        <taxon>malvids</taxon>
        <taxon>Brassicales</taxon>
        <taxon>Brassicaceae</taxon>
        <taxon>Camelineae</taxon>
        <taxon>Arabidopsis</taxon>
    </lineage>
</organism>
<keyword evidence="12" id="KW-1185">Reference proteome</keyword>
<feature type="domain" description="HMG box" evidence="9">
    <location>
        <begin position="641"/>
        <end position="708"/>
    </location>
</feature>
<dbReference type="PANTHER" id="PTHR46691">
    <property type="entry name" value="HIGH MOBILITY GROUP B PROTEIN 9"/>
    <property type="match status" value="1"/>
</dbReference>
<dbReference type="SMART" id="SM00501">
    <property type="entry name" value="BRIGHT"/>
    <property type="match status" value="1"/>
</dbReference>
<feature type="domain" description="ARID" evidence="10">
    <location>
        <begin position="443"/>
        <end position="534"/>
    </location>
</feature>
<gene>
    <name evidence="11" type="ORF">AARE701A_LOCUS7067</name>
</gene>
<keyword evidence="2 6" id="KW-0238">DNA-binding</keyword>
<evidence type="ECO:0000256" key="4">
    <source>
        <dbReference type="ARBA" id="ARBA00023242"/>
    </source>
</evidence>
<evidence type="ECO:0000256" key="8">
    <source>
        <dbReference type="SAM" id="MobiDB-lite"/>
    </source>
</evidence>
<evidence type="ECO:0000313" key="11">
    <source>
        <dbReference type="EMBL" id="CAE5967107.1"/>
    </source>
</evidence>
<keyword evidence="1" id="KW-0805">Transcription regulation</keyword>
<dbReference type="PROSITE" id="PS51011">
    <property type="entry name" value="ARID"/>
    <property type="match status" value="1"/>
</dbReference>
<evidence type="ECO:0000313" key="12">
    <source>
        <dbReference type="Proteomes" id="UP000682877"/>
    </source>
</evidence>
<dbReference type="AlphaFoldDB" id="A0A8S1ZUI5"/>
<feature type="compositionally biased region" description="Polar residues" evidence="8">
    <location>
        <begin position="310"/>
        <end position="320"/>
    </location>
</feature>
<dbReference type="SMART" id="SM00398">
    <property type="entry name" value="HMG"/>
    <property type="match status" value="1"/>
</dbReference>
<dbReference type="PROSITE" id="PS50118">
    <property type="entry name" value="HMG_BOX_2"/>
    <property type="match status" value="1"/>
</dbReference>
<evidence type="ECO:0000256" key="3">
    <source>
        <dbReference type="ARBA" id="ARBA00023163"/>
    </source>
</evidence>
<dbReference type="GO" id="GO:0005634">
    <property type="term" value="C:nucleus"/>
    <property type="evidence" value="ECO:0007669"/>
    <property type="project" value="UniProtKB-UniRule"/>
</dbReference>
<keyword evidence="4 6" id="KW-0539">Nucleus</keyword>